<dbReference type="Gene3D" id="2.60.120.620">
    <property type="entry name" value="q2cbj1_9rhob like domain"/>
    <property type="match status" value="1"/>
</dbReference>
<comment type="caution">
    <text evidence="1">The sequence shown here is derived from an EMBL/GenBank/DDBJ whole genome shotgun (WGS) entry which is preliminary data.</text>
</comment>
<protein>
    <submittedName>
        <fullName evidence="1">2OG-Fe(II) oxygenase family protein</fullName>
    </submittedName>
</protein>
<proteinExistence type="predicted"/>
<sequence length="245" mass="27319">MLRSQSRILRNPAAPDSYRAIRNGNWGIATMATASARKAVASAEYSVKPLFAEPVFVTNIGHAISPEQVEFIQSVTMLENQMNRISEDLYLFDRRELKSIKHAVHAALETYSRDVMGVSSRLEVTQSWALMNPPGVGMHAHTHSNSLVSGSLYYAPMPDPPGNMIFERTTGYRQIELGVESGRTNIYNAPRNAVVPKQGDLVLFSSSILHFVEENRSNQNRYSIAFNTFPRGTIGAFRDVSELKL</sequence>
<dbReference type="SUPFAM" id="SSF51197">
    <property type="entry name" value="Clavaminate synthase-like"/>
    <property type="match status" value="1"/>
</dbReference>
<evidence type="ECO:0000313" key="1">
    <source>
        <dbReference type="EMBL" id="MBY8338270.1"/>
    </source>
</evidence>
<name>A0ABS7PGR6_9SPHN</name>
<organism evidence="1 2">
    <name type="scientific">Alteriqipengyuania abyssalis</name>
    <dbReference type="NCBI Taxonomy" id="2860200"/>
    <lineage>
        <taxon>Bacteria</taxon>
        <taxon>Pseudomonadati</taxon>
        <taxon>Pseudomonadota</taxon>
        <taxon>Alphaproteobacteria</taxon>
        <taxon>Sphingomonadales</taxon>
        <taxon>Erythrobacteraceae</taxon>
        <taxon>Alteriqipengyuania</taxon>
    </lineage>
</organism>
<accession>A0ABS7PGR6</accession>
<evidence type="ECO:0000313" key="2">
    <source>
        <dbReference type="Proteomes" id="UP000759298"/>
    </source>
</evidence>
<keyword evidence="2" id="KW-1185">Reference proteome</keyword>
<reference evidence="1 2" key="1">
    <citation type="submission" date="2021-07" db="EMBL/GenBank/DDBJ databases">
        <title>Alteriqipengyuania abyssalis NZ-12B nov, sp.nov isolated from deep sea sponge in pacific ocean.</title>
        <authorList>
            <person name="Tareen S."/>
            <person name="Wink J."/>
        </authorList>
    </citation>
    <scope>NUCLEOTIDE SEQUENCE [LARGE SCALE GENOMIC DNA]</scope>
    <source>
        <strain evidence="1 2">NZ-12B</strain>
    </source>
</reference>
<dbReference type="EMBL" id="JAHWXP010000004">
    <property type="protein sequence ID" value="MBY8338270.1"/>
    <property type="molecule type" value="Genomic_DNA"/>
</dbReference>
<dbReference type="Proteomes" id="UP000759298">
    <property type="component" value="Unassembled WGS sequence"/>
</dbReference>
<dbReference type="InterPro" id="IPR012668">
    <property type="entry name" value="CHP02466"/>
</dbReference>
<dbReference type="Pfam" id="PF13759">
    <property type="entry name" value="2OG-FeII_Oxy_5"/>
    <property type="match status" value="1"/>
</dbReference>
<gene>
    <name evidence="1" type="ORF">KYN89_14570</name>
</gene>